<evidence type="ECO:0000256" key="7">
    <source>
        <dbReference type="ARBA" id="ARBA00023224"/>
    </source>
</evidence>
<feature type="domain" description="G-protein coupled receptors family 1 profile" evidence="10">
    <location>
        <begin position="157"/>
        <end position="412"/>
    </location>
</feature>
<feature type="transmembrane region" description="Helical" evidence="9">
    <location>
        <begin position="391"/>
        <end position="415"/>
    </location>
</feature>
<keyword evidence="5 9" id="KW-0472">Membrane</keyword>
<keyword evidence="3 9" id="KW-1133">Transmembrane helix</keyword>
<gene>
    <name evidence="11" type="primary">Cni-npr-33</name>
    <name evidence="11" type="synonym">Cnig_chr_X.g22710</name>
    <name evidence="11" type="ORF">B9Z55_022710</name>
</gene>
<keyword evidence="6 8" id="KW-0675">Receptor</keyword>
<dbReference type="Proteomes" id="UP000230233">
    <property type="component" value="Chromosome X"/>
</dbReference>
<organism evidence="11 12">
    <name type="scientific">Caenorhabditis nigoni</name>
    <dbReference type="NCBI Taxonomy" id="1611254"/>
    <lineage>
        <taxon>Eukaryota</taxon>
        <taxon>Metazoa</taxon>
        <taxon>Ecdysozoa</taxon>
        <taxon>Nematoda</taxon>
        <taxon>Chromadorea</taxon>
        <taxon>Rhabditida</taxon>
        <taxon>Rhabditina</taxon>
        <taxon>Rhabditomorpha</taxon>
        <taxon>Rhabditoidea</taxon>
        <taxon>Rhabditidae</taxon>
        <taxon>Peloderinae</taxon>
        <taxon>Caenorhabditis</taxon>
    </lineage>
</organism>
<sequence>MIGQANFRNSSSFLAATAPTSPIPDARFFFSLLLPSPARKPLRFFSECTKRLALSIQGSAHFWSSPIILSEGKSVICHNQAKSTLETMLADPANMTSVIEKSVEVLNSGNITNMIEQTTTLMSVLASEPSCFSCHPKLYFIVFGLVFMIIICSGVIGNVFIIFVIIMDRKLMSSSVNQFLLNLAIADLGNLIFCSPDAILVLIDRGWLLPSFACHFLRFLQEYFLYASVLLQMAIGVERFLAICSPMRMQRFSTKTTISVLGGVWCVAACFASPYFLYQGIVFHKFYFCFWKGISHKTRTYFKYCELIVLYAIPLVFLTTLYTIMCRVLWGKEGANHNIANHSQQEAILKLRRSVVKMLIISMLLYFLCYTPIQVIFVMEKVLDHSVQLPQWLRLLLNVLSVMSSSTNPIVYIICCRHFRLRLHDAAAALSACCCWLFPSFAKSEYECVDETMTTKLSRSPYVSFRSSRRQNSRANLSTLL</sequence>
<protein>
    <recommendedName>
        <fullName evidence="10">G-protein coupled receptors family 1 profile domain-containing protein</fullName>
    </recommendedName>
</protein>
<feature type="transmembrane region" description="Helical" evidence="9">
    <location>
        <begin position="138"/>
        <end position="167"/>
    </location>
</feature>
<feature type="transmembrane region" description="Helical" evidence="9">
    <location>
        <begin position="308"/>
        <end position="330"/>
    </location>
</feature>
<keyword evidence="4 8" id="KW-0297">G-protein coupled receptor</keyword>
<evidence type="ECO:0000256" key="5">
    <source>
        <dbReference type="ARBA" id="ARBA00023136"/>
    </source>
</evidence>
<dbReference type="GO" id="GO:0005886">
    <property type="term" value="C:plasma membrane"/>
    <property type="evidence" value="ECO:0007669"/>
    <property type="project" value="TreeGrafter"/>
</dbReference>
<dbReference type="Pfam" id="PF00001">
    <property type="entry name" value="7tm_1"/>
    <property type="match status" value="1"/>
</dbReference>
<feature type="transmembrane region" description="Helical" evidence="9">
    <location>
        <begin position="358"/>
        <end position="379"/>
    </location>
</feature>
<proteinExistence type="inferred from homology"/>
<feature type="transmembrane region" description="Helical" evidence="9">
    <location>
        <begin position="223"/>
        <end position="244"/>
    </location>
</feature>
<evidence type="ECO:0000256" key="1">
    <source>
        <dbReference type="ARBA" id="ARBA00004141"/>
    </source>
</evidence>
<dbReference type="PROSITE" id="PS00237">
    <property type="entry name" value="G_PROTEIN_RECEP_F1_1"/>
    <property type="match status" value="1"/>
</dbReference>
<dbReference type="STRING" id="1611254.A0A2G5SLD7"/>
<keyword evidence="7 8" id="KW-0807">Transducer</keyword>
<name>A0A2G5SLD7_9PELO</name>
<evidence type="ECO:0000313" key="12">
    <source>
        <dbReference type="Proteomes" id="UP000230233"/>
    </source>
</evidence>
<dbReference type="CDD" id="cd00637">
    <property type="entry name" value="7tm_classA_rhodopsin-like"/>
    <property type="match status" value="1"/>
</dbReference>
<evidence type="ECO:0000256" key="3">
    <source>
        <dbReference type="ARBA" id="ARBA00022989"/>
    </source>
</evidence>
<feature type="transmembrane region" description="Helical" evidence="9">
    <location>
        <begin position="179"/>
        <end position="203"/>
    </location>
</feature>
<keyword evidence="12" id="KW-1185">Reference proteome</keyword>
<dbReference type="PROSITE" id="PS50262">
    <property type="entry name" value="G_PROTEIN_RECEP_F1_2"/>
    <property type="match status" value="1"/>
</dbReference>
<evidence type="ECO:0000259" key="10">
    <source>
        <dbReference type="PROSITE" id="PS50262"/>
    </source>
</evidence>
<comment type="caution">
    <text evidence="11">The sequence shown here is derived from an EMBL/GenBank/DDBJ whole genome shotgun (WGS) entry which is preliminary data.</text>
</comment>
<reference evidence="12" key="1">
    <citation type="submission" date="2017-10" db="EMBL/GenBank/DDBJ databases">
        <title>Rapid genome shrinkage in a self-fertile nematode reveals novel sperm competition proteins.</title>
        <authorList>
            <person name="Yin D."/>
            <person name="Schwarz E.M."/>
            <person name="Thomas C.G."/>
            <person name="Felde R.L."/>
            <person name="Korf I.F."/>
            <person name="Cutter A.D."/>
            <person name="Schartner C.M."/>
            <person name="Ralston E.J."/>
            <person name="Meyer B.J."/>
            <person name="Haag E.S."/>
        </authorList>
    </citation>
    <scope>NUCLEOTIDE SEQUENCE [LARGE SCALE GENOMIC DNA]</scope>
    <source>
        <strain evidence="12">JU1422</strain>
    </source>
</reference>
<evidence type="ECO:0000256" key="8">
    <source>
        <dbReference type="RuleBase" id="RU000688"/>
    </source>
</evidence>
<dbReference type="FunFam" id="1.20.1070.10:FF:000370">
    <property type="entry name" value="Neuropeptide receptor 15"/>
    <property type="match status" value="1"/>
</dbReference>
<dbReference type="SUPFAM" id="SSF81321">
    <property type="entry name" value="Family A G protein-coupled receptor-like"/>
    <property type="match status" value="1"/>
</dbReference>
<dbReference type="AlphaFoldDB" id="A0A2G5SLD7"/>
<evidence type="ECO:0000313" key="11">
    <source>
        <dbReference type="EMBL" id="PIC15914.1"/>
    </source>
</evidence>
<keyword evidence="2 8" id="KW-0812">Transmembrane</keyword>
<evidence type="ECO:0000256" key="9">
    <source>
        <dbReference type="SAM" id="Phobius"/>
    </source>
</evidence>
<dbReference type="OrthoDB" id="5981855at2759"/>
<evidence type="ECO:0000256" key="4">
    <source>
        <dbReference type="ARBA" id="ARBA00023040"/>
    </source>
</evidence>
<dbReference type="EMBL" id="PDUG01000006">
    <property type="protein sequence ID" value="PIC15914.1"/>
    <property type="molecule type" value="Genomic_DNA"/>
</dbReference>
<dbReference type="InterPro" id="IPR017452">
    <property type="entry name" value="GPCR_Rhodpsn_7TM"/>
</dbReference>
<feature type="transmembrane region" description="Helical" evidence="9">
    <location>
        <begin position="256"/>
        <end position="278"/>
    </location>
</feature>
<dbReference type="InterPro" id="IPR000276">
    <property type="entry name" value="GPCR_Rhodpsn"/>
</dbReference>
<evidence type="ECO:0000256" key="6">
    <source>
        <dbReference type="ARBA" id="ARBA00023170"/>
    </source>
</evidence>
<comment type="subcellular location">
    <subcellularLocation>
        <location evidence="1">Membrane</location>
        <topology evidence="1">Multi-pass membrane protein</topology>
    </subcellularLocation>
</comment>
<dbReference type="PRINTS" id="PR00237">
    <property type="entry name" value="GPCRRHODOPSN"/>
</dbReference>
<comment type="similarity">
    <text evidence="8">Belongs to the G-protein coupled receptor 1 family.</text>
</comment>
<dbReference type="PANTHER" id="PTHR45695">
    <property type="entry name" value="LEUCOKININ RECEPTOR-RELATED"/>
    <property type="match status" value="1"/>
</dbReference>
<dbReference type="PANTHER" id="PTHR45695:SF15">
    <property type="entry name" value="OPSIN RH2"/>
    <property type="match status" value="1"/>
</dbReference>
<evidence type="ECO:0000256" key="2">
    <source>
        <dbReference type="ARBA" id="ARBA00022692"/>
    </source>
</evidence>
<dbReference type="Gene3D" id="1.20.1070.10">
    <property type="entry name" value="Rhodopsin 7-helix transmembrane proteins"/>
    <property type="match status" value="1"/>
</dbReference>
<accession>A0A2G5SLD7</accession>
<dbReference type="GO" id="GO:0004930">
    <property type="term" value="F:G protein-coupled receptor activity"/>
    <property type="evidence" value="ECO:0007669"/>
    <property type="project" value="UniProtKB-KW"/>
</dbReference>